<keyword evidence="5 11" id="KW-0418">Kinase</keyword>
<dbReference type="SMART" id="SM00220">
    <property type="entry name" value="S_TKc"/>
    <property type="match status" value="1"/>
</dbReference>
<sequence length="823" mass="84344">MDDGRRELGIDGVVDAQEVGRGGFAVVYRAQQPAFDRTVAVKVLDARPDETALARFQREIRAMGTLSEHPAIATVLDAGTTGDGRPYLLMPFFSGGSLQDALEEGRRFTVEEATRIGMALGDALEAAHAEGILHRDVKPANVMVGRYGDPRLVDFGIARIAGGQQTTTGVVTATLDHAAPELLDGDPPTVASDVYALGSTIHTLVTGRPPFASDTDQSVVPLIRRIVTDPVPTFDDGGTGLSAVLERAMAKDPAARFASAAEMAAALAAVREGRSGELAAAVPVDPASPPEQVTPTSSASEVTRSSPPPPPPSPPTSPPSSRQSGRDPRLLGLGVGLVVVIALVTLFVLVRGGGDEGDLADATPETDQPVDDDTVPEGADDEVPFFDGVDGTELALLESPGERAEIQPGTVLEIGLPGRASTALTFTVEGPGQAIRVSTAGNGDVDPVAGLFHEGELLLADDDGSGGLDVLMDLPDAPPGAYELRLAGLMDEPGPLSVSLQLVEVQDLPGEPTGESLGDVHDVDVYRVAIQPGAARGIRVDTGSEVTLRAVDEVGTFVDGNSGGGGIEMDLAALGPGVFWVFVGSAGAEQLEYTVSPLAFGQQRPQPPVSSALDPADIIDPGSVSRTVDPAGGVVDLEEGEAVALPFTADQAGVLRVLVRSADGAVDPMASVWTADGALLAASDDEGGGVAGQDALIDLPVTAGEYVVVTSDLGADVAGRVQVLVDLVQPVLLTPEGGQLRAPDLPDVYEVIVGPGNPPPAQVRLEADFDGLLRVVASDGAVLATTDGGGNPPLPLLGLGEGVHFLVVSAVDDAGPYRLPIGR</sequence>
<evidence type="ECO:0000256" key="6">
    <source>
        <dbReference type="ARBA" id="ARBA00022840"/>
    </source>
</evidence>
<reference evidence="11 12" key="1">
    <citation type="submission" date="2018-09" db="EMBL/GenBank/DDBJ databases">
        <title>Complete genome sequence of Euzebya sp. DY32-46 isolated from seawater of Pacific Ocean.</title>
        <authorList>
            <person name="Xu L."/>
            <person name="Wu Y.-H."/>
            <person name="Xu X.-W."/>
        </authorList>
    </citation>
    <scope>NUCLEOTIDE SEQUENCE [LARGE SCALE GENOMIC DNA]</scope>
    <source>
        <strain evidence="11 12">DY32-46</strain>
    </source>
</reference>
<dbReference type="Gene3D" id="1.10.510.10">
    <property type="entry name" value="Transferase(Phosphotransferase) domain 1"/>
    <property type="match status" value="1"/>
</dbReference>
<evidence type="ECO:0000256" key="9">
    <source>
        <dbReference type="SAM" id="Phobius"/>
    </source>
</evidence>
<dbReference type="PROSITE" id="PS00107">
    <property type="entry name" value="PROTEIN_KINASE_ATP"/>
    <property type="match status" value="1"/>
</dbReference>
<dbReference type="CDD" id="cd14014">
    <property type="entry name" value="STKc_PknB_like"/>
    <property type="match status" value="1"/>
</dbReference>
<keyword evidence="6 7" id="KW-0067">ATP-binding</keyword>
<dbReference type="SUPFAM" id="SSF56112">
    <property type="entry name" value="Protein kinase-like (PK-like)"/>
    <property type="match status" value="1"/>
</dbReference>
<gene>
    <name evidence="11" type="ORF">DVS28_a1464</name>
</gene>
<dbReference type="Proteomes" id="UP000264006">
    <property type="component" value="Chromosome"/>
</dbReference>
<dbReference type="InterPro" id="IPR011009">
    <property type="entry name" value="Kinase-like_dom_sf"/>
</dbReference>
<dbReference type="AlphaFoldDB" id="A0A346XVB5"/>
<dbReference type="Pfam" id="PF00069">
    <property type="entry name" value="Pkinase"/>
    <property type="match status" value="1"/>
</dbReference>
<keyword evidence="2 11" id="KW-0723">Serine/threonine-protein kinase</keyword>
<feature type="domain" description="Protein kinase" evidence="10">
    <location>
        <begin position="13"/>
        <end position="270"/>
    </location>
</feature>
<dbReference type="PROSITE" id="PS50011">
    <property type="entry name" value="PROTEIN_KINASE_DOM"/>
    <property type="match status" value="1"/>
</dbReference>
<keyword evidence="4 7" id="KW-0547">Nucleotide-binding</keyword>
<feature type="region of interest" description="Disordered" evidence="8">
    <location>
        <begin position="357"/>
        <end position="376"/>
    </location>
</feature>
<keyword evidence="3" id="KW-0808">Transferase</keyword>
<dbReference type="OrthoDB" id="9762169at2"/>
<dbReference type="PANTHER" id="PTHR43289:SF6">
    <property type="entry name" value="SERINE_THREONINE-PROTEIN KINASE NEKL-3"/>
    <property type="match status" value="1"/>
</dbReference>
<feature type="binding site" evidence="7">
    <location>
        <position position="42"/>
    </location>
    <ligand>
        <name>ATP</name>
        <dbReference type="ChEBI" id="CHEBI:30616"/>
    </ligand>
</feature>
<dbReference type="EMBL" id="CP031165">
    <property type="protein sequence ID" value="AXV06162.1"/>
    <property type="molecule type" value="Genomic_DNA"/>
</dbReference>
<evidence type="ECO:0000256" key="1">
    <source>
        <dbReference type="ARBA" id="ARBA00012513"/>
    </source>
</evidence>
<evidence type="ECO:0000259" key="10">
    <source>
        <dbReference type="PROSITE" id="PS50011"/>
    </source>
</evidence>
<organism evidence="11 12">
    <name type="scientific">Euzebya pacifica</name>
    <dbReference type="NCBI Taxonomy" id="1608957"/>
    <lineage>
        <taxon>Bacteria</taxon>
        <taxon>Bacillati</taxon>
        <taxon>Actinomycetota</taxon>
        <taxon>Nitriliruptoria</taxon>
        <taxon>Euzebyales</taxon>
    </lineage>
</organism>
<evidence type="ECO:0000256" key="7">
    <source>
        <dbReference type="PROSITE-ProRule" id="PRU10141"/>
    </source>
</evidence>
<keyword evidence="9" id="KW-1133">Transmembrane helix</keyword>
<feature type="compositionally biased region" description="Polar residues" evidence="8">
    <location>
        <begin position="291"/>
        <end position="304"/>
    </location>
</feature>
<name>A0A346XVB5_9ACTN</name>
<dbReference type="Gene3D" id="3.30.200.20">
    <property type="entry name" value="Phosphorylase Kinase, domain 1"/>
    <property type="match status" value="1"/>
</dbReference>
<evidence type="ECO:0000313" key="11">
    <source>
        <dbReference type="EMBL" id="AXV06162.1"/>
    </source>
</evidence>
<keyword evidence="9" id="KW-0812">Transmembrane</keyword>
<evidence type="ECO:0000256" key="4">
    <source>
        <dbReference type="ARBA" id="ARBA00022741"/>
    </source>
</evidence>
<evidence type="ECO:0000256" key="5">
    <source>
        <dbReference type="ARBA" id="ARBA00022777"/>
    </source>
</evidence>
<feature type="region of interest" description="Disordered" evidence="8">
    <location>
        <begin position="282"/>
        <end position="328"/>
    </location>
</feature>
<keyword evidence="12" id="KW-1185">Reference proteome</keyword>
<dbReference type="InterPro" id="IPR000719">
    <property type="entry name" value="Prot_kinase_dom"/>
</dbReference>
<accession>A0A346XVB5</accession>
<evidence type="ECO:0000313" key="12">
    <source>
        <dbReference type="Proteomes" id="UP000264006"/>
    </source>
</evidence>
<dbReference type="PROSITE" id="PS00108">
    <property type="entry name" value="PROTEIN_KINASE_ST"/>
    <property type="match status" value="1"/>
</dbReference>
<evidence type="ECO:0000256" key="8">
    <source>
        <dbReference type="SAM" id="MobiDB-lite"/>
    </source>
</evidence>
<dbReference type="KEGG" id="euz:DVS28_a1464"/>
<proteinExistence type="predicted"/>
<protein>
    <recommendedName>
        <fullName evidence="1">non-specific serine/threonine protein kinase</fullName>
        <ecNumber evidence="1">2.7.11.1</ecNumber>
    </recommendedName>
</protein>
<keyword evidence="9" id="KW-0472">Membrane</keyword>
<dbReference type="InterPro" id="IPR017441">
    <property type="entry name" value="Protein_kinase_ATP_BS"/>
</dbReference>
<dbReference type="GO" id="GO:0005524">
    <property type="term" value="F:ATP binding"/>
    <property type="evidence" value="ECO:0007669"/>
    <property type="project" value="UniProtKB-UniRule"/>
</dbReference>
<feature type="transmembrane region" description="Helical" evidence="9">
    <location>
        <begin position="330"/>
        <end position="350"/>
    </location>
</feature>
<evidence type="ECO:0000256" key="2">
    <source>
        <dbReference type="ARBA" id="ARBA00022527"/>
    </source>
</evidence>
<dbReference type="RefSeq" id="WP_114590857.1">
    <property type="nucleotide sequence ID" value="NZ_CP031165.1"/>
</dbReference>
<dbReference type="PANTHER" id="PTHR43289">
    <property type="entry name" value="MITOGEN-ACTIVATED PROTEIN KINASE KINASE KINASE 20-RELATED"/>
    <property type="match status" value="1"/>
</dbReference>
<evidence type="ECO:0000256" key="3">
    <source>
        <dbReference type="ARBA" id="ARBA00022679"/>
    </source>
</evidence>
<feature type="compositionally biased region" description="Pro residues" evidence="8">
    <location>
        <begin position="306"/>
        <end position="318"/>
    </location>
</feature>
<dbReference type="EC" id="2.7.11.1" evidence="1"/>
<dbReference type="GO" id="GO:0004674">
    <property type="term" value="F:protein serine/threonine kinase activity"/>
    <property type="evidence" value="ECO:0007669"/>
    <property type="project" value="UniProtKB-KW"/>
</dbReference>
<dbReference type="InterPro" id="IPR008271">
    <property type="entry name" value="Ser/Thr_kinase_AS"/>
</dbReference>